<reference evidence="2" key="1">
    <citation type="journal article" date="2023" name="Int. J. Syst. Evol. Microbiol.">
        <title>&lt;i&gt;Clostridium folliculivorans&lt;/i&gt; sp. nov., isolated from soil samples of an organic paddy in Japan.</title>
        <authorList>
            <person name="Tazawa J."/>
            <person name="Kobayashi H."/>
            <person name="Tanizawa Y."/>
            <person name="Uchino A."/>
            <person name="Tanaka F."/>
            <person name="Urashima Y."/>
            <person name="Miura S."/>
            <person name="Sakamoto M."/>
            <person name="Ohkuma M."/>
            <person name="Tohno M."/>
        </authorList>
    </citation>
    <scope>NUCLEOTIDE SEQUENCE</scope>
    <source>
        <strain evidence="2">D1-1</strain>
    </source>
</reference>
<evidence type="ECO:0000259" key="1">
    <source>
        <dbReference type="Pfam" id="PF12706"/>
    </source>
</evidence>
<dbReference type="InterPro" id="IPR001279">
    <property type="entry name" value="Metallo-B-lactamas"/>
</dbReference>
<dbReference type="PANTHER" id="PTHR15032:SF36">
    <property type="entry name" value="METALLO-BETA-LACTAMASE DOMAIN-CONTAINING PROTEIN"/>
    <property type="match status" value="1"/>
</dbReference>
<proteinExistence type="predicted"/>
<protein>
    <recommendedName>
        <fullName evidence="1">Metallo-beta-lactamase domain-containing protein</fullName>
    </recommendedName>
</protein>
<evidence type="ECO:0000313" key="3">
    <source>
        <dbReference type="Proteomes" id="UP001057868"/>
    </source>
</evidence>
<dbReference type="PANTHER" id="PTHR15032">
    <property type="entry name" value="N-ACYL-PHOSPHATIDYLETHANOLAMINE-HYDROLYZING PHOSPHOLIPASE D"/>
    <property type="match status" value="1"/>
</dbReference>
<dbReference type="Proteomes" id="UP001057868">
    <property type="component" value="Unassembled WGS sequence"/>
</dbReference>
<organism evidence="2 3">
    <name type="scientific">Clostridium folliculivorans</name>
    <dbReference type="NCBI Taxonomy" id="2886038"/>
    <lineage>
        <taxon>Bacteria</taxon>
        <taxon>Bacillati</taxon>
        <taxon>Bacillota</taxon>
        <taxon>Clostridia</taxon>
        <taxon>Eubacteriales</taxon>
        <taxon>Clostridiaceae</taxon>
        <taxon>Clostridium</taxon>
    </lineage>
</organism>
<gene>
    <name evidence="2" type="ORF">CFOLD11_26900</name>
</gene>
<dbReference type="AlphaFoldDB" id="A0A9W5Y3F9"/>
<evidence type="ECO:0000313" key="2">
    <source>
        <dbReference type="EMBL" id="GKU25864.1"/>
    </source>
</evidence>
<dbReference type="Pfam" id="PF12706">
    <property type="entry name" value="Lactamase_B_2"/>
    <property type="match status" value="1"/>
</dbReference>
<keyword evidence="3" id="KW-1185">Reference proteome</keyword>
<sequence>MIFSNLIFLSKMAWKNIKTYTKPMEEAHRGQIKENSVRWLGHATSLININNNIIMTDPLFNSFLGHIKRQVKVPDDINYLKVNYILLSHGHTDHINFPSLRKLNRNAIVLCPKGYKYILKLIGFKKVFAISPGEIYSDTNVSIKAFEAKHDGRRFYIGKNSYSNSYLITSGNKQVFYAGDTAFTEEFKNLDANIALMPVGCYKPDRFSEMHCTPEESYKMFKMMNCHKMVPIHYKTFILSLEDFKETYDRLVSLNDANIKIINIGQCIDF</sequence>
<dbReference type="GO" id="GO:0005737">
    <property type="term" value="C:cytoplasm"/>
    <property type="evidence" value="ECO:0007669"/>
    <property type="project" value="TreeGrafter"/>
</dbReference>
<feature type="domain" description="Metallo-beta-lactamase" evidence="1">
    <location>
        <begin position="54"/>
        <end position="234"/>
    </location>
</feature>
<dbReference type="EMBL" id="BQXY01000004">
    <property type="protein sequence ID" value="GKU25864.1"/>
    <property type="molecule type" value="Genomic_DNA"/>
</dbReference>
<dbReference type="Gene3D" id="3.60.15.10">
    <property type="entry name" value="Ribonuclease Z/Hydroxyacylglutathione hydrolase-like"/>
    <property type="match status" value="1"/>
</dbReference>
<accession>A0A9W5Y3F9</accession>
<name>A0A9W5Y3F9_9CLOT</name>
<dbReference type="InterPro" id="IPR036866">
    <property type="entry name" value="RibonucZ/Hydroxyglut_hydro"/>
</dbReference>
<dbReference type="SUPFAM" id="SSF56281">
    <property type="entry name" value="Metallo-hydrolase/oxidoreductase"/>
    <property type="match status" value="1"/>
</dbReference>
<comment type="caution">
    <text evidence="2">The sequence shown here is derived from an EMBL/GenBank/DDBJ whole genome shotgun (WGS) entry which is preliminary data.</text>
</comment>